<dbReference type="AlphaFoldDB" id="A0A133CLC6"/>
<keyword evidence="5" id="KW-0413">Isomerase</keyword>
<dbReference type="PANTHER" id="PTHR43174">
    <property type="entry name" value="UDP-N-ACETYLGLUCOSAMINE 2-EPIMERASE"/>
    <property type="match status" value="1"/>
</dbReference>
<dbReference type="SUPFAM" id="SSF53756">
    <property type="entry name" value="UDP-Glycosyltransferase/glycogen phosphorylase"/>
    <property type="match status" value="1"/>
</dbReference>
<reference evidence="3" key="4">
    <citation type="submission" date="2023-03" db="EMBL/GenBank/DDBJ databases">
        <authorList>
            <person name="Shen W."/>
            <person name="Cai J."/>
        </authorList>
    </citation>
    <scope>NUCLEOTIDE SEQUENCE</scope>
    <source>
        <strain evidence="3">B1010-2</strain>
    </source>
</reference>
<reference evidence="5 6" key="1">
    <citation type="submission" date="2016-04" db="EMBL/GenBank/DDBJ databases">
        <authorList>
            <person name="Millard A."/>
        </authorList>
    </citation>
    <scope>NUCLEOTIDE SEQUENCE [LARGE SCALE GENOMIC DNA]</scope>
    <source>
        <strain evidence="5">Isolate 22</strain>
    </source>
</reference>
<evidence type="ECO:0000313" key="4">
    <source>
        <dbReference type="EMBL" id="OOL83333.1"/>
    </source>
</evidence>
<dbReference type="Pfam" id="PF02350">
    <property type="entry name" value="Epimerase_2"/>
    <property type="match status" value="1"/>
</dbReference>
<evidence type="ECO:0000313" key="2">
    <source>
        <dbReference type="EMBL" id="KAB7576727.1"/>
    </source>
</evidence>
<dbReference type="Proteomes" id="UP000469871">
    <property type="component" value="Unassembled WGS sequence"/>
</dbReference>
<accession>A0A133CLC6</accession>
<dbReference type="Proteomes" id="UP000191171">
    <property type="component" value="Unassembled WGS sequence"/>
</dbReference>
<evidence type="ECO:0000259" key="1">
    <source>
        <dbReference type="Pfam" id="PF02350"/>
    </source>
</evidence>
<dbReference type="Proteomes" id="UP000183509">
    <property type="component" value="Unassembled WGS sequence"/>
</dbReference>
<dbReference type="EC" id="3.2.1.183" evidence="2 3"/>
<dbReference type="InterPro" id="IPR020004">
    <property type="entry name" value="UDP-GlcNAc_Epase"/>
</dbReference>
<dbReference type="Proteomes" id="UP001260956">
    <property type="component" value="Unassembled WGS sequence"/>
</dbReference>
<dbReference type="EMBL" id="FKLM01000083">
    <property type="protein sequence ID" value="SAM53360.1"/>
    <property type="molecule type" value="Genomic_DNA"/>
</dbReference>
<keyword evidence="2" id="KW-0378">Hydrolase</keyword>
<dbReference type="EMBL" id="WEFP01000001">
    <property type="protein sequence ID" value="KAB7576727.1"/>
    <property type="molecule type" value="Genomic_DNA"/>
</dbReference>
<dbReference type="CDD" id="cd03786">
    <property type="entry name" value="GTB_UDP-GlcNAc_2-Epimerase"/>
    <property type="match status" value="1"/>
</dbReference>
<dbReference type="RefSeq" id="WP_002289362.1">
    <property type="nucleotide sequence ID" value="NZ_AP026772.1"/>
</dbReference>
<dbReference type="EMBL" id="MVGJ01000019">
    <property type="protein sequence ID" value="OOL83333.1"/>
    <property type="molecule type" value="Genomic_DNA"/>
</dbReference>
<dbReference type="NCBIfam" id="TIGR03568">
    <property type="entry name" value="NeuC_NnaA"/>
    <property type="match status" value="1"/>
</dbReference>
<evidence type="ECO:0000313" key="6">
    <source>
        <dbReference type="Proteomes" id="UP000183509"/>
    </source>
</evidence>
<dbReference type="PANTHER" id="PTHR43174:SF3">
    <property type="entry name" value="UDP-N-ACETYLGLUCOSAMINE 2-EPIMERASE"/>
    <property type="match status" value="1"/>
</dbReference>
<evidence type="ECO:0000313" key="7">
    <source>
        <dbReference type="Proteomes" id="UP000191171"/>
    </source>
</evidence>
<dbReference type="GO" id="GO:0004553">
    <property type="term" value="F:hydrolase activity, hydrolyzing O-glycosyl compounds"/>
    <property type="evidence" value="ECO:0007669"/>
    <property type="project" value="InterPro"/>
</dbReference>
<dbReference type="GO" id="GO:0006047">
    <property type="term" value="P:UDP-N-acetylglucosamine metabolic process"/>
    <property type="evidence" value="ECO:0007669"/>
    <property type="project" value="InterPro"/>
</dbReference>
<evidence type="ECO:0000313" key="5">
    <source>
        <dbReference type="EMBL" id="SAM53360.1"/>
    </source>
</evidence>
<protein>
    <submittedName>
        <fullName evidence="2 3">UDP-N-acetylglucosamine 2-epimerase</fullName>
        <ecNumber evidence="2 3">3.2.1.183</ecNumber>
        <ecNumber evidence="5">5.1.3.14</ecNumber>
    </submittedName>
</protein>
<dbReference type="EMBL" id="JARPTX010000022">
    <property type="protein sequence ID" value="MDT2370067.1"/>
    <property type="molecule type" value="Genomic_DNA"/>
</dbReference>
<evidence type="ECO:0000313" key="8">
    <source>
        <dbReference type="Proteomes" id="UP000469871"/>
    </source>
</evidence>
<dbReference type="InterPro" id="IPR029767">
    <property type="entry name" value="WecB-like"/>
</dbReference>
<reference evidence="2 8" key="3">
    <citation type="submission" date="2019-10" db="EMBL/GenBank/DDBJ databases">
        <title>Evolutionary dynamics of vancomycin-resistant Enterococcus faecium during gastrointestinal tract colonization and bloodstream infection in immunocompromised pediatric patients.</title>
        <authorList>
            <person name="Chilambi G.S."/>
            <person name="Nordstrom H.R."/>
            <person name="Evans D.R."/>
            <person name="Ferrolino J."/>
            <person name="Hayden R.T."/>
            <person name="Maron G.M."/>
            <person name="Vo A.N."/>
            <person name="Gilmore M.S."/>
            <person name="Wolf J."/>
            <person name="Rosch J.W."/>
            <person name="Van Tyne D."/>
        </authorList>
    </citation>
    <scope>NUCLEOTIDE SEQUENCE [LARGE SCALE GENOMIC DNA]</scope>
    <source>
        <strain evidence="2 8">VRECG27</strain>
    </source>
</reference>
<evidence type="ECO:0000313" key="3">
    <source>
        <dbReference type="EMBL" id="MDT2370067.1"/>
    </source>
</evidence>
<comment type="caution">
    <text evidence="2">The sequence shown here is derived from an EMBL/GenBank/DDBJ whole genome shotgun (WGS) entry which is preliminary data.</text>
</comment>
<sequence length="382" mass="43167">MKKILIVSGTRADYGIYKPVAENLLQDNWDVSFVVSGMHLSHKYGFTKELILADGFRISGEVQSLFLENNKGNMARSVALEINGFTNIFEQTSPDFVLLLGDRGEMLAAAIACLYLGIKTAHIHGGEVSGTVDESIRHAITKIASVHFAATEKSKERLIKMGEDSWRVFPVGAPRIDTILNNRLPSFRDIKEKYHLKFEKKKYVLQVFHPVVTELENIEKQILALINSMEQQSQPIICILPNSDAGSEIIRKMYQKYLKTDIIYITNLEPEEYLTILKECKFMIGNSSSGIIEAASFKIPVINLGTRQNGREQSKNIINANLNENEIETALNKIQDPQFIKSLKNVKNIYGDGNSSRRITKTLNQILNDGEDIKWIQKQIAY</sequence>
<proteinExistence type="predicted"/>
<dbReference type="GO" id="GO:0008761">
    <property type="term" value="F:UDP-N-acetylglucosamine 2-epimerase activity"/>
    <property type="evidence" value="ECO:0007669"/>
    <property type="project" value="UniProtKB-EC"/>
</dbReference>
<dbReference type="OMA" id="VTYHPVT"/>
<organism evidence="2 8">
    <name type="scientific">Enterococcus faecium</name>
    <name type="common">Streptococcus faecium</name>
    <dbReference type="NCBI Taxonomy" id="1352"/>
    <lineage>
        <taxon>Bacteria</taxon>
        <taxon>Bacillati</taxon>
        <taxon>Bacillota</taxon>
        <taxon>Bacilli</taxon>
        <taxon>Lactobacillales</taxon>
        <taxon>Enterococcaceae</taxon>
        <taxon>Enterococcus</taxon>
    </lineage>
</organism>
<feature type="domain" description="UDP-N-acetylglucosamine 2-epimerase" evidence="1">
    <location>
        <begin position="28"/>
        <end position="363"/>
    </location>
</feature>
<reference evidence="4 7" key="2">
    <citation type="submission" date="2017-02" db="EMBL/GenBank/DDBJ databases">
        <title>Clonality and virulence of isolates of VRE in Hematopoietic Stem Cell Transplanted (HSCT) patients.</title>
        <authorList>
            <person name="Marchi A.P."/>
            <person name="Martins R.C."/>
            <person name="Marie S.K."/>
            <person name="Levin A.S."/>
            <person name="Costa S.F."/>
        </authorList>
    </citation>
    <scope>NUCLEOTIDE SEQUENCE [LARGE SCALE GENOMIC DNA]</scope>
    <source>
        <strain evidence="4 7">LIM1759</strain>
    </source>
</reference>
<dbReference type="EC" id="5.1.3.14" evidence="5"/>
<name>A0A133CLC6_ENTFC</name>
<keyword evidence="2" id="KW-0326">Glycosidase</keyword>
<dbReference type="Gene3D" id="3.40.50.2000">
    <property type="entry name" value="Glycogen Phosphorylase B"/>
    <property type="match status" value="2"/>
</dbReference>
<gene>
    <name evidence="2" type="primary">neuC</name>
    <name evidence="4" type="ORF">B1P95_04485</name>
    <name evidence="5" type="ORF">DTPHA_602758</name>
    <name evidence="2" type="ORF">GBM73_05125</name>
    <name evidence="3" type="ORF">P6Z85_07825</name>
</gene>
<dbReference type="InterPro" id="IPR003331">
    <property type="entry name" value="UDP_GlcNAc_Epimerase_2_dom"/>
</dbReference>